<reference evidence="1" key="1">
    <citation type="submission" date="2018-05" db="EMBL/GenBank/DDBJ databases">
        <authorList>
            <person name="Lanie J.A."/>
            <person name="Ng W.-L."/>
            <person name="Kazmierczak K.M."/>
            <person name="Andrzejewski T.M."/>
            <person name="Davidsen T.M."/>
            <person name="Wayne K.J."/>
            <person name="Tettelin H."/>
            <person name="Glass J.I."/>
            <person name="Rusch D."/>
            <person name="Podicherti R."/>
            <person name="Tsui H.-C.T."/>
            <person name="Winkler M.E."/>
        </authorList>
    </citation>
    <scope>NUCLEOTIDE SEQUENCE</scope>
</reference>
<dbReference type="EMBL" id="UINC01225431">
    <property type="protein sequence ID" value="SVE55501.1"/>
    <property type="molecule type" value="Genomic_DNA"/>
</dbReference>
<dbReference type="AlphaFoldDB" id="A0A383EFI1"/>
<organism evidence="1">
    <name type="scientific">marine metagenome</name>
    <dbReference type="NCBI Taxonomy" id="408172"/>
    <lineage>
        <taxon>unclassified sequences</taxon>
        <taxon>metagenomes</taxon>
        <taxon>ecological metagenomes</taxon>
    </lineage>
</organism>
<evidence type="ECO:0000313" key="1">
    <source>
        <dbReference type="EMBL" id="SVE55501.1"/>
    </source>
</evidence>
<proteinExistence type="predicted"/>
<feature type="non-terminal residue" evidence="1">
    <location>
        <position position="210"/>
    </location>
</feature>
<sequence>MRANKRFLYVVGCSWSAKGGNPYHSYEGESREEKIESEDKLKWQRILSNNLNLELINDSVVGGSNDMSIRKLRNFILHDERSLNSIIIWQWTELSRYMIFSRQDNVFCHINTFENKVRREIEKRKKTIDKYTYSDIIKVYDLIDETAWISNLCKIRDIGFVVFDGIANVKPILDSRIKLLKAEEDLKKSNNFEPSYRNDEFYSPIVIDGT</sequence>
<gene>
    <name evidence="1" type="ORF">METZ01_LOCUS508355</name>
</gene>
<protein>
    <submittedName>
        <fullName evidence="1">Uncharacterized protein</fullName>
    </submittedName>
</protein>
<accession>A0A383EFI1</accession>
<name>A0A383EFI1_9ZZZZ</name>